<gene>
    <name evidence="4" type="ORF">QTG54_000679</name>
    <name evidence="3" type="ORF">SMAR0320_LOCUS16809</name>
</gene>
<dbReference type="EMBL" id="JATAAI010000001">
    <property type="protein sequence ID" value="KAK1748740.1"/>
    <property type="molecule type" value="Genomic_DNA"/>
</dbReference>
<dbReference type="AlphaFoldDB" id="A0A7S2LWT6"/>
<keyword evidence="2" id="KW-0472">Membrane</keyword>
<feature type="transmembrane region" description="Helical" evidence="2">
    <location>
        <begin position="91"/>
        <end position="109"/>
    </location>
</feature>
<proteinExistence type="predicted"/>
<keyword evidence="5" id="KW-1185">Reference proteome</keyword>
<protein>
    <submittedName>
        <fullName evidence="3">Uncharacterized protein</fullName>
    </submittedName>
</protein>
<keyword evidence="2" id="KW-0812">Transmembrane</keyword>
<evidence type="ECO:0000313" key="4">
    <source>
        <dbReference type="EMBL" id="KAK1748740.1"/>
    </source>
</evidence>
<name>A0A7S2LWT6_9STRA</name>
<reference evidence="4" key="2">
    <citation type="submission" date="2023-06" db="EMBL/GenBank/DDBJ databases">
        <title>Survivors Of The Sea: Transcriptome response of Skeletonema marinoi to long-term dormancy.</title>
        <authorList>
            <person name="Pinder M.I.M."/>
            <person name="Kourtchenko O."/>
            <person name="Robertson E.K."/>
            <person name="Larsson T."/>
            <person name="Maumus F."/>
            <person name="Osuna-Cruz C.M."/>
            <person name="Vancaester E."/>
            <person name="Stenow R."/>
            <person name="Vandepoele K."/>
            <person name="Ploug H."/>
            <person name="Bruchert V."/>
            <person name="Godhe A."/>
            <person name="Topel M."/>
        </authorList>
    </citation>
    <scope>NUCLEOTIDE SEQUENCE</scope>
    <source>
        <strain evidence="4">R05AC</strain>
    </source>
</reference>
<feature type="transmembrane region" description="Helical" evidence="2">
    <location>
        <begin position="129"/>
        <end position="150"/>
    </location>
</feature>
<sequence>MIEAAAAAAAQVRAEEEEEDAFQDNEVPRRPHVSRFRSSIALSHNSNTITQNGGSSRRVSATNNSGVTSNTEIEKAVAADIAVCISNQLKTLGLIGALLSSWAVTVYGGERPFDDGLCFGRGMVQASYVVFWVSLGFFFLCVSSSLAIIADLDGVPQKYLFRHFKQRTVRLTYQIPEISMIFGIIFLAAGYAIDIGERSGCIFFYFGCAASVGFVSMVAALFWILRRARQRLHEEAINSNGSNNITRGIGRHFIATWRDRLDYCLDLSQEDVEEMSRRRQSIGGAQ</sequence>
<evidence type="ECO:0000256" key="2">
    <source>
        <dbReference type="SAM" id="Phobius"/>
    </source>
</evidence>
<dbReference type="Proteomes" id="UP001224775">
    <property type="component" value="Unassembled WGS sequence"/>
</dbReference>
<feature type="transmembrane region" description="Helical" evidence="2">
    <location>
        <begin position="171"/>
        <end position="191"/>
    </location>
</feature>
<evidence type="ECO:0000256" key="1">
    <source>
        <dbReference type="SAM" id="MobiDB-lite"/>
    </source>
</evidence>
<dbReference type="EMBL" id="HBGZ01023652">
    <property type="protein sequence ID" value="CAD9618684.1"/>
    <property type="molecule type" value="Transcribed_RNA"/>
</dbReference>
<keyword evidence="2" id="KW-1133">Transmembrane helix</keyword>
<feature type="region of interest" description="Disordered" evidence="1">
    <location>
        <begin position="45"/>
        <end position="65"/>
    </location>
</feature>
<reference evidence="3" key="1">
    <citation type="submission" date="2021-01" db="EMBL/GenBank/DDBJ databases">
        <authorList>
            <person name="Corre E."/>
            <person name="Pelletier E."/>
            <person name="Niang G."/>
            <person name="Scheremetjew M."/>
            <person name="Finn R."/>
            <person name="Kale V."/>
            <person name="Holt S."/>
            <person name="Cochrane G."/>
            <person name="Meng A."/>
            <person name="Brown T."/>
            <person name="Cohen L."/>
        </authorList>
    </citation>
    <scope>NUCLEOTIDE SEQUENCE</scope>
    <source>
        <strain evidence="3">SM1012Den-03</strain>
    </source>
</reference>
<accession>A0A7S2LWT6</accession>
<feature type="transmembrane region" description="Helical" evidence="2">
    <location>
        <begin position="203"/>
        <end position="225"/>
    </location>
</feature>
<organism evidence="3">
    <name type="scientific">Skeletonema marinoi</name>
    <dbReference type="NCBI Taxonomy" id="267567"/>
    <lineage>
        <taxon>Eukaryota</taxon>
        <taxon>Sar</taxon>
        <taxon>Stramenopiles</taxon>
        <taxon>Ochrophyta</taxon>
        <taxon>Bacillariophyta</taxon>
        <taxon>Coscinodiscophyceae</taxon>
        <taxon>Thalassiosirophycidae</taxon>
        <taxon>Thalassiosirales</taxon>
        <taxon>Skeletonemataceae</taxon>
        <taxon>Skeletonema</taxon>
        <taxon>Skeletonema marinoi-dohrnii complex</taxon>
    </lineage>
</organism>
<evidence type="ECO:0000313" key="5">
    <source>
        <dbReference type="Proteomes" id="UP001224775"/>
    </source>
</evidence>
<evidence type="ECO:0000313" key="3">
    <source>
        <dbReference type="EMBL" id="CAD9618684.1"/>
    </source>
</evidence>